<sequence>PIAFLSCTLSNAEKGYFSTEMEILGFVWVLEKCTRWTTTTRSMLIYIFTNYSAILGLSTK</sequence>
<keyword evidence="4" id="KW-0255">Endonuclease</keyword>
<reference evidence="8" key="2">
    <citation type="submission" date="2023-06" db="EMBL/GenBank/DDBJ databases">
        <authorList>
            <consortium name="Lawrence Berkeley National Laboratory"/>
            <person name="Haridas S."/>
            <person name="Hensen N."/>
            <person name="Bonometti L."/>
            <person name="Westerberg I."/>
            <person name="Brannstrom I.O."/>
            <person name="Guillou S."/>
            <person name="Cros-Aarteil S."/>
            <person name="Calhoun S."/>
            <person name="Kuo A."/>
            <person name="Mondo S."/>
            <person name="Pangilinan J."/>
            <person name="Riley R."/>
            <person name="LaButti K."/>
            <person name="Andreopoulos B."/>
            <person name="Lipzen A."/>
            <person name="Chen C."/>
            <person name="Yanf M."/>
            <person name="Daum C."/>
            <person name="Ng V."/>
            <person name="Clum A."/>
            <person name="Steindorff A."/>
            <person name="Ohm R."/>
            <person name="Martin F."/>
            <person name="Silar P."/>
            <person name="Natvig D."/>
            <person name="Lalanne C."/>
            <person name="Gautier V."/>
            <person name="Ament-velasquez S.L."/>
            <person name="Kruys A."/>
            <person name="Hutchinson M.I."/>
            <person name="Powell A.J."/>
            <person name="Barry K."/>
            <person name="Miller A.N."/>
            <person name="Grigoriev I.V."/>
            <person name="Debuchy R."/>
            <person name="Gladieux P."/>
            <person name="Thoren M.H."/>
            <person name="Johannesson H."/>
        </authorList>
    </citation>
    <scope>NUCLEOTIDE SEQUENCE</scope>
    <source>
        <strain evidence="8">CBS 232.78</strain>
    </source>
</reference>
<reference evidence="8" key="1">
    <citation type="journal article" date="2023" name="Mol. Phylogenet. Evol.">
        <title>Genome-scale phylogeny and comparative genomics of the fungal order Sordariales.</title>
        <authorList>
            <person name="Hensen N."/>
            <person name="Bonometti L."/>
            <person name="Westerberg I."/>
            <person name="Brannstrom I.O."/>
            <person name="Guillou S."/>
            <person name="Cros-Aarteil S."/>
            <person name="Calhoun S."/>
            <person name="Haridas S."/>
            <person name="Kuo A."/>
            <person name="Mondo S."/>
            <person name="Pangilinan J."/>
            <person name="Riley R."/>
            <person name="LaButti K."/>
            <person name="Andreopoulos B."/>
            <person name="Lipzen A."/>
            <person name="Chen C."/>
            <person name="Yan M."/>
            <person name="Daum C."/>
            <person name="Ng V."/>
            <person name="Clum A."/>
            <person name="Steindorff A."/>
            <person name="Ohm R.A."/>
            <person name="Martin F."/>
            <person name="Silar P."/>
            <person name="Natvig D.O."/>
            <person name="Lalanne C."/>
            <person name="Gautier V."/>
            <person name="Ament-Velasquez S.L."/>
            <person name="Kruys A."/>
            <person name="Hutchinson M.I."/>
            <person name="Powell A.J."/>
            <person name="Barry K."/>
            <person name="Miller A.N."/>
            <person name="Grigoriev I.V."/>
            <person name="Debuchy R."/>
            <person name="Gladieux P."/>
            <person name="Hiltunen Thoren M."/>
            <person name="Johannesson H."/>
        </authorList>
    </citation>
    <scope>NUCLEOTIDE SEQUENCE</scope>
    <source>
        <strain evidence="8">CBS 232.78</strain>
    </source>
</reference>
<evidence type="ECO:0000256" key="4">
    <source>
        <dbReference type="ARBA" id="ARBA00022759"/>
    </source>
</evidence>
<evidence type="ECO:0000259" key="7">
    <source>
        <dbReference type="Pfam" id="PF17917"/>
    </source>
</evidence>
<evidence type="ECO:0000256" key="5">
    <source>
        <dbReference type="ARBA" id="ARBA00022801"/>
    </source>
</evidence>
<evidence type="ECO:0000256" key="3">
    <source>
        <dbReference type="ARBA" id="ARBA00022722"/>
    </source>
</evidence>
<evidence type="ECO:0000256" key="2">
    <source>
        <dbReference type="ARBA" id="ARBA00022695"/>
    </source>
</evidence>
<accession>A0AAE0JY36</accession>
<organism evidence="8 9">
    <name type="scientific">Podospora didyma</name>
    <dbReference type="NCBI Taxonomy" id="330526"/>
    <lineage>
        <taxon>Eukaryota</taxon>
        <taxon>Fungi</taxon>
        <taxon>Dikarya</taxon>
        <taxon>Ascomycota</taxon>
        <taxon>Pezizomycotina</taxon>
        <taxon>Sordariomycetes</taxon>
        <taxon>Sordariomycetidae</taxon>
        <taxon>Sordariales</taxon>
        <taxon>Podosporaceae</taxon>
        <taxon>Podospora</taxon>
    </lineage>
</organism>
<keyword evidence="9" id="KW-1185">Reference proteome</keyword>
<protein>
    <recommendedName>
        <fullName evidence="7">Reverse transcriptase RNase H-like domain-containing protein</fullName>
    </recommendedName>
</protein>
<evidence type="ECO:0000256" key="1">
    <source>
        <dbReference type="ARBA" id="ARBA00022679"/>
    </source>
</evidence>
<keyword evidence="6" id="KW-0695">RNA-directed DNA polymerase</keyword>
<dbReference type="Proteomes" id="UP001285441">
    <property type="component" value="Unassembled WGS sequence"/>
</dbReference>
<evidence type="ECO:0000313" key="8">
    <source>
        <dbReference type="EMBL" id="KAK3366468.1"/>
    </source>
</evidence>
<comment type="caution">
    <text evidence="8">The sequence shown here is derived from an EMBL/GenBank/DDBJ whole genome shotgun (WGS) entry which is preliminary data.</text>
</comment>
<keyword evidence="3" id="KW-0540">Nuclease</keyword>
<dbReference type="EMBL" id="JAULSW010000012">
    <property type="protein sequence ID" value="KAK3366468.1"/>
    <property type="molecule type" value="Genomic_DNA"/>
</dbReference>
<proteinExistence type="predicted"/>
<dbReference type="InterPro" id="IPR041373">
    <property type="entry name" value="RT_RNaseH"/>
</dbReference>
<dbReference type="GO" id="GO:0003964">
    <property type="term" value="F:RNA-directed DNA polymerase activity"/>
    <property type="evidence" value="ECO:0007669"/>
    <property type="project" value="UniProtKB-KW"/>
</dbReference>
<keyword evidence="1" id="KW-0808">Transferase</keyword>
<feature type="non-terminal residue" evidence="8">
    <location>
        <position position="60"/>
    </location>
</feature>
<dbReference type="GO" id="GO:0004519">
    <property type="term" value="F:endonuclease activity"/>
    <property type="evidence" value="ECO:0007669"/>
    <property type="project" value="UniProtKB-KW"/>
</dbReference>
<dbReference type="AlphaFoldDB" id="A0AAE0JY36"/>
<feature type="non-terminal residue" evidence="8">
    <location>
        <position position="1"/>
    </location>
</feature>
<dbReference type="Pfam" id="PF17917">
    <property type="entry name" value="RT_RNaseH"/>
    <property type="match status" value="1"/>
</dbReference>
<evidence type="ECO:0000313" key="9">
    <source>
        <dbReference type="Proteomes" id="UP001285441"/>
    </source>
</evidence>
<name>A0AAE0JY36_9PEZI</name>
<keyword evidence="2" id="KW-0548">Nucleotidyltransferase</keyword>
<keyword evidence="5" id="KW-0378">Hydrolase</keyword>
<feature type="domain" description="Reverse transcriptase RNase H-like" evidence="7">
    <location>
        <begin position="1"/>
        <end position="50"/>
    </location>
</feature>
<gene>
    <name evidence="8" type="ORF">B0H63DRAFT_364680</name>
</gene>
<evidence type="ECO:0000256" key="6">
    <source>
        <dbReference type="ARBA" id="ARBA00022918"/>
    </source>
</evidence>
<dbReference type="GO" id="GO:0016787">
    <property type="term" value="F:hydrolase activity"/>
    <property type="evidence" value="ECO:0007669"/>
    <property type="project" value="UniProtKB-KW"/>
</dbReference>